<dbReference type="Proteomes" id="UP000197768">
    <property type="component" value="Unassembled WGS sequence"/>
</dbReference>
<dbReference type="SUPFAM" id="SSF46785">
    <property type="entry name" value="Winged helix' DNA-binding domain"/>
    <property type="match status" value="1"/>
</dbReference>
<dbReference type="GO" id="GO:0003700">
    <property type="term" value="F:DNA-binding transcription factor activity"/>
    <property type="evidence" value="ECO:0007669"/>
    <property type="project" value="TreeGrafter"/>
</dbReference>
<dbReference type="Gene3D" id="1.10.10.10">
    <property type="entry name" value="Winged helix-like DNA-binding domain superfamily/Winged helix DNA-binding domain"/>
    <property type="match status" value="1"/>
</dbReference>
<dbReference type="GO" id="GO:0005829">
    <property type="term" value="C:cytosol"/>
    <property type="evidence" value="ECO:0007669"/>
    <property type="project" value="TreeGrafter"/>
</dbReference>
<reference evidence="1 2" key="1">
    <citation type="journal article" date="2017" name="Infect. Genet. Evol.">
        <title>Comparative genome analysis of fish pathogen Flavobacterium columnare reveals extensive sequence diversity within the species.</title>
        <authorList>
            <person name="Kayansamruaj P."/>
            <person name="Dong H.T."/>
            <person name="Hirono I."/>
            <person name="Kondo H."/>
            <person name="Senapin S."/>
            <person name="Rodkhum C."/>
        </authorList>
    </citation>
    <scope>NUCLEOTIDE SEQUENCE [LARGE SCALE GENOMIC DNA]</scope>
    <source>
        <strain evidence="1 2">1215</strain>
    </source>
</reference>
<proteinExistence type="predicted"/>
<dbReference type="InterPro" id="IPR036388">
    <property type="entry name" value="WH-like_DNA-bd_sf"/>
</dbReference>
<comment type="caution">
    <text evidence="1">The sequence shown here is derived from an EMBL/GenBank/DDBJ whole genome shotgun (WGS) entry which is preliminary data.</text>
</comment>
<evidence type="ECO:0000313" key="2">
    <source>
        <dbReference type="Proteomes" id="UP000197768"/>
    </source>
</evidence>
<protein>
    <submittedName>
        <fullName evidence="1">Transcriptional regulator</fullName>
    </submittedName>
</protein>
<dbReference type="PANTHER" id="PTHR33221:SF13">
    <property type="entry name" value="TRANSCRIPTIONAL REGULATOR-RELATED"/>
    <property type="match status" value="1"/>
</dbReference>
<gene>
    <name evidence="1" type="ORF">BWK59_15085</name>
</gene>
<dbReference type="NCBIfam" id="TIGR00738">
    <property type="entry name" value="rrf2_super"/>
    <property type="match status" value="1"/>
</dbReference>
<sequence>MFSKTCKYGIRATIFIASESVINKKISQKQIADQIDSPMAFTAKILQKLVHKDIVSSSKGSGGGFYIEKYKLKKITLLEIVEALDCGSMIRGCGLGLRDCSEDHPCPFHDKYKDIKSKLLKVFKSTTLDELASGIKKGNTFLKY</sequence>
<dbReference type="Pfam" id="PF02082">
    <property type="entry name" value="Rrf2"/>
    <property type="match status" value="1"/>
</dbReference>
<dbReference type="PROSITE" id="PS51197">
    <property type="entry name" value="HTH_RRF2_2"/>
    <property type="match status" value="1"/>
</dbReference>
<accession>A0A246GEQ1</accession>
<evidence type="ECO:0000313" key="1">
    <source>
        <dbReference type="EMBL" id="OWP82590.1"/>
    </source>
</evidence>
<dbReference type="PANTHER" id="PTHR33221">
    <property type="entry name" value="WINGED HELIX-TURN-HELIX TRANSCRIPTIONAL REGULATOR, RRF2 FAMILY"/>
    <property type="match status" value="1"/>
</dbReference>
<dbReference type="InterPro" id="IPR000944">
    <property type="entry name" value="Tscrpt_reg_Rrf2"/>
</dbReference>
<name>A0A246GEQ1_9FLAO</name>
<dbReference type="InterPro" id="IPR036390">
    <property type="entry name" value="WH_DNA-bd_sf"/>
</dbReference>
<dbReference type="RefSeq" id="WP_088395166.1">
    <property type="nucleotide sequence ID" value="NZ_MTCZ01000351.1"/>
</dbReference>
<organism evidence="1 2">
    <name type="scientific">Flavobacterium davisii</name>
    <dbReference type="NCBI Taxonomy" id="2906077"/>
    <lineage>
        <taxon>Bacteria</taxon>
        <taxon>Pseudomonadati</taxon>
        <taxon>Bacteroidota</taxon>
        <taxon>Flavobacteriia</taxon>
        <taxon>Flavobacteriales</taxon>
        <taxon>Flavobacteriaceae</taxon>
        <taxon>Flavobacterium</taxon>
    </lineage>
</organism>
<dbReference type="AlphaFoldDB" id="A0A246GEQ1"/>
<dbReference type="EMBL" id="MTCZ01000351">
    <property type="protein sequence ID" value="OWP82590.1"/>
    <property type="molecule type" value="Genomic_DNA"/>
</dbReference>